<dbReference type="InParanoid" id="E2AWP9"/>
<protein>
    <submittedName>
        <fullName evidence="1">Uncharacterized protein</fullName>
    </submittedName>
</protein>
<evidence type="ECO:0000313" key="2">
    <source>
        <dbReference type="Proteomes" id="UP000000311"/>
    </source>
</evidence>
<gene>
    <name evidence="1" type="ORF">EAG_05842</name>
</gene>
<organism evidence="2">
    <name type="scientific">Camponotus floridanus</name>
    <name type="common">Florida carpenter ant</name>
    <dbReference type="NCBI Taxonomy" id="104421"/>
    <lineage>
        <taxon>Eukaryota</taxon>
        <taxon>Metazoa</taxon>
        <taxon>Ecdysozoa</taxon>
        <taxon>Arthropoda</taxon>
        <taxon>Hexapoda</taxon>
        <taxon>Insecta</taxon>
        <taxon>Pterygota</taxon>
        <taxon>Neoptera</taxon>
        <taxon>Endopterygota</taxon>
        <taxon>Hymenoptera</taxon>
        <taxon>Apocrita</taxon>
        <taxon>Aculeata</taxon>
        <taxon>Formicoidea</taxon>
        <taxon>Formicidae</taxon>
        <taxon>Formicinae</taxon>
        <taxon>Camponotus</taxon>
    </lineage>
</organism>
<accession>E2AWP9</accession>
<dbReference type="AlphaFoldDB" id="E2AWP9"/>
<name>E2AWP9_CAMFO</name>
<keyword evidence="2" id="KW-1185">Reference proteome</keyword>
<feature type="non-terminal residue" evidence="1">
    <location>
        <position position="39"/>
    </location>
</feature>
<feature type="non-terminal residue" evidence="1">
    <location>
        <position position="1"/>
    </location>
</feature>
<sequence>NISSYIHDILYKSIRKPNSYVKDGWSFVEIIKNTDIDKD</sequence>
<proteinExistence type="predicted"/>
<dbReference type="EMBL" id="GL443392">
    <property type="protein sequence ID" value="EFN62141.1"/>
    <property type="molecule type" value="Genomic_DNA"/>
</dbReference>
<dbReference type="Proteomes" id="UP000000311">
    <property type="component" value="Unassembled WGS sequence"/>
</dbReference>
<evidence type="ECO:0000313" key="1">
    <source>
        <dbReference type="EMBL" id="EFN62141.1"/>
    </source>
</evidence>
<reference evidence="1 2" key="1">
    <citation type="journal article" date="2010" name="Science">
        <title>Genomic comparison of the ants Camponotus floridanus and Harpegnathos saltator.</title>
        <authorList>
            <person name="Bonasio R."/>
            <person name="Zhang G."/>
            <person name="Ye C."/>
            <person name="Mutti N.S."/>
            <person name="Fang X."/>
            <person name="Qin N."/>
            <person name="Donahue G."/>
            <person name="Yang P."/>
            <person name="Li Q."/>
            <person name="Li C."/>
            <person name="Zhang P."/>
            <person name="Huang Z."/>
            <person name="Berger S.L."/>
            <person name="Reinberg D."/>
            <person name="Wang J."/>
            <person name="Liebig J."/>
        </authorList>
    </citation>
    <scope>NUCLEOTIDE SEQUENCE [LARGE SCALE GENOMIC DNA]</scope>
    <source>
        <strain evidence="2">C129</strain>
    </source>
</reference>